<dbReference type="Proteomes" id="UP001500657">
    <property type="component" value="Unassembled WGS sequence"/>
</dbReference>
<dbReference type="InterPro" id="IPR052028">
    <property type="entry name" value="HipA_Ser/Thr_kinase"/>
</dbReference>
<evidence type="ECO:0000313" key="6">
    <source>
        <dbReference type="Proteomes" id="UP001500657"/>
    </source>
</evidence>
<keyword evidence="3" id="KW-0418">Kinase</keyword>
<evidence type="ECO:0000256" key="2">
    <source>
        <dbReference type="ARBA" id="ARBA00022679"/>
    </source>
</evidence>
<dbReference type="PANTHER" id="PTHR37419:SF8">
    <property type="entry name" value="TOXIN YJJJ"/>
    <property type="match status" value="1"/>
</dbReference>
<dbReference type="InterPro" id="IPR012893">
    <property type="entry name" value="HipA-like_C"/>
</dbReference>
<dbReference type="Pfam" id="PF07804">
    <property type="entry name" value="HipA_C"/>
    <property type="match status" value="1"/>
</dbReference>
<accession>A0ABP3DZG2</accession>
<dbReference type="PANTHER" id="PTHR37419">
    <property type="entry name" value="SERINE/THREONINE-PROTEIN KINASE TOXIN HIPA"/>
    <property type="match status" value="1"/>
</dbReference>
<comment type="caution">
    <text evidence="5">The sequence shown here is derived from an EMBL/GenBank/DDBJ whole genome shotgun (WGS) entry which is preliminary data.</text>
</comment>
<protein>
    <submittedName>
        <fullName evidence="5">Type II toxin-antitoxin system HipA family toxin YjjJ</fullName>
    </submittedName>
</protein>
<name>A0ABP3DZG2_9GAMM</name>
<dbReference type="EMBL" id="BAAAFO010000002">
    <property type="protein sequence ID" value="GAA0247971.1"/>
    <property type="molecule type" value="Genomic_DNA"/>
</dbReference>
<comment type="similarity">
    <text evidence="1">Belongs to the HipA Ser/Thr kinase family.</text>
</comment>
<feature type="domain" description="HipA-like C-terminal" evidence="4">
    <location>
        <begin position="203"/>
        <end position="375"/>
    </location>
</feature>
<keyword evidence="6" id="KW-1185">Reference proteome</keyword>
<keyword evidence="2" id="KW-0808">Transferase</keyword>
<evidence type="ECO:0000313" key="5">
    <source>
        <dbReference type="EMBL" id="GAA0247971.1"/>
    </source>
</evidence>
<evidence type="ECO:0000256" key="3">
    <source>
        <dbReference type="ARBA" id="ARBA00022777"/>
    </source>
</evidence>
<dbReference type="NCBIfam" id="NF007297">
    <property type="entry name" value="PRK09775.1"/>
    <property type="match status" value="1"/>
</dbReference>
<evidence type="ECO:0000259" key="4">
    <source>
        <dbReference type="Pfam" id="PF07804"/>
    </source>
</evidence>
<proteinExistence type="inferred from homology"/>
<organism evidence="5 6">
    <name type="scientific">Rhodanobacter caeni</name>
    <dbReference type="NCBI Taxonomy" id="657654"/>
    <lineage>
        <taxon>Bacteria</taxon>
        <taxon>Pseudomonadati</taxon>
        <taxon>Pseudomonadota</taxon>
        <taxon>Gammaproteobacteria</taxon>
        <taxon>Lysobacterales</taxon>
        <taxon>Rhodanobacteraceae</taxon>
        <taxon>Rhodanobacter</taxon>
    </lineage>
</organism>
<evidence type="ECO:0000256" key="1">
    <source>
        <dbReference type="ARBA" id="ARBA00010164"/>
    </source>
</evidence>
<reference evidence="6" key="1">
    <citation type="journal article" date="2019" name="Int. J. Syst. Evol. Microbiol.">
        <title>The Global Catalogue of Microorganisms (GCM) 10K type strain sequencing project: providing services to taxonomists for standard genome sequencing and annotation.</title>
        <authorList>
            <consortium name="The Broad Institute Genomics Platform"/>
            <consortium name="The Broad Institute Genome Sequencing Center for Infectious Disease"/>
            <person name="Wu L."/>
            <person name="Ma J."/>
        </authorList>
    </citation>
    <scope>NUCLEOTIDE SEQUENCE [LARGE SCALE GENOMIC DNA]</scope>
    <source>
        <strain evidence="6">JCM 16242</strain>
    </source>
</reference>
<gene>
    <name evidence="5" type="primary">yjjJ</name>
    <name evidence="5" type="ORF">GCM10009126_11840</name>
</gene>
<sequence length="444" mass="49381">MLRARRLASARELGLALGASQPTISRWLAAAGSQVVRIGQARRSRYAATRNVRGLGDRWPLYRIQANGRPQAFGQLIALHGDGCLIRPEQPADWLRDEFREGVFPGLPWFLDDMRPQGFLGRLFGQRCAHELGLNADILRWNEDAVLAALLLRGDDGPGNFVLGEQALERALRAVPEPLACSQRAEHYAALAQATLAGERAGSSAAGEQPKFTACVGDAGDSVRHVIVKFSEPVEGNSIARRWADLLICEQLAGQLLAEHGDDAAQGELVWSQGRLCLESTRFDRVGAHGRRGFVSLAAWSDAHDGVRDGWPSAAERMQRGCWLQRDALERVQRRWWFGQMIGNTDMHFGNLGFFLDDALPLQLAPTYDMLPMLYRPAANGSLVPRDYQPPPPTPAALPHWQNAAIWADDFWQRVAQHPQLSADFRAIANDNRIRLDRLRQRFG</sequence>